<evidence type="ECO:0000313" key="5">
    <source>
        <dbReference type="Proteomes" id="UP001174936"/>
    </source>
</evidence>
<comment type="caution">
    <text evidence="4">The sequence shown here is derived from an EMBL/GenBank/DDBJ whole genome shotgun (WGS) entry which is preliminary data.</text>
</comment>
<keyword evidence="3" id="KW-0732">Signal</keyword>
<evidence type="ECO:0000313" key="4">
    <source>
        <dbReference type="EMBL" id="KAK0640623.1"/>
    </source>
</evidence>
<keyword evidence="2" id="KW-1133">Transmembrane helix</keyword>
<evidence type="ECO:0000256" key="3">
    <source>
        <dbReference type="SAM" id="SignalP"/>
    </source>
</evidence>
<sequence length="720" mass="79185">MAYISFGTTILLGIAQVISPIGLGEVVVSGKLVNATFQYVSDTSVFKSATYDRDTYALSRSCGMSIKPCPGVPSSNYVTGGPGSTQSTFMPTIPQNITECFSSGTSAPGDLRSSLFEIQFRQFATSTGSTHDKVPFKNATGLYSFISKLVQEPGFYLKEGVVIDASNGGIGFRNHTVPVSPPMVDGATWDEDLLWLEPITTCLGTNWTFYSTPQLFPFRGKDSHLAMAYEAWLEHEDHVAMYGHQRPISHGVYYFDQRLQEASDVFSATVRHEYRATDSQTRIGINYHDGNDLMRMLETFDTNDMGGYVFQQPDDPEYLEPARPVWSSPDFTSLLALPIRPCRKYKRNDTASMEIPLVSCYYNIPSALKIDLKDTAAPLKPVPRPISICATGLMATVKRVKFQYNTTAATAGTPSFAGLRVLSVTSIPYANEQDKPLWAVEDPGPDYTLGDISLQWGIIDNVTAEKSAGGIRTVRAESLALPASLDYYNLDGSGWGDSLAGSRAPAFALHTVLRRASYQGGTDLATILRWQNLSSTPHVITNLRWTEVIANMVTGTKSRLSAAAAGSKTNAPASAIGEVYMYHRTVTYRYEFGVAAFLCCVLWLVWMGGCLYHMVYIPRWSKAAKGYFDAPRSLKVAVNTLSVGRLMVWGLDRDDYDGKGKAEDEMAMLAWTGTKEWLGREGGRVVDLTGMGEGKGEEWDWDEGGAWKEEESEGEEKSGE</sequence>
<feature type="transmembrane region" description="Helical" evidence="2">
    <location>
        <begin position="592"/>
        <end position="615"/>
    </location>
</feature>
<keyword evidence="5" id="KW-1185">Reference proteome</keyword>
<feature type="compositionally biased region" description="Basic and acidic residues" evidence="1">
    <location>
        <begin position="705"/>
        <end position="720"/>
    </location>
</feature>
<feature type="signal peptide" evidence="3">
    <location>
        <begin position="1"/>
        <end position="24"/>
    </location>
</feature>
<dbReference type="Proteomes" id="UP001174936">
    <property type="component" value="Unassembled WGS sequence"/>
</dbReference>
<dbReference type="AlphaFoldDB" id="A0AA39XUR9"/>
<keyword evidence="2" id="KW-0472">Membrane</keyword>
<proteinExistence type="predicted"/>
<dbReference type="EMBL" id="JAULSV010000006">
    <property type="protein sequence ID" value="KAK0640623.1"/>
    <property type="molecule type" value="Genomic_DNA"/>
</dbReference>
<protein>
    <submittedName>
        <fullName evidence="4">Uncharacterized protein</fullName>
    </submittedName>
</protein>
<keyword evidence="2" id="KW-0812">Transmembrane</keyword>
<accession>A0AA39XUR9</accession>
<evidence type="ECO:0000256" key="2">
    <source>
        <dbReference type="SAM" id="Phobius"/>
    </source>
</evidence>
<organism evidence="4 5">
    <name type="scientific">Cercophora newfieldiana</name>
    <dbReference type="NCBI Taxonomy" id="92897"/>
    <lineage>
        <taxon>Eukaryota</taxon>
        <taxon>Fungi</taxon>
        <taxon>Dikarya</taxon>
        <taxon>Ascomycota</taxon>
        <taxon>Pezizomycotina</taxon>
        <taxon>Sordariomycetes</taxon>
        <taxon>Sordariomycetidae</taxon>
        <taxon>Sordariales</taxon>
        <taxon>Lasiosphaeriaceae</taxon>
        <taxon>Cercophora</taxon>
    </lineage>
</organism>
<gene>
    <name evidence="4" type="ORF">B0T16DRAFT_460791</name>
</gene>
<evidence type="ECO:0000256" key="1">
    <source>
        <dbReference type="SAM" id="MobiDB-lite"/>
    </source>
</evidence>
<name>A0AA39XUR9_9PEZI</name>
<reference evidence="4" key="1">
    <citation type="submission" date="2023-06" db="EMBL/GenBank/DDBJ databases">
        <title>Genome-scale phylogeny and comparative genomics of the fungal order Sordariales.</title>
        <authorList>
            <consortium name="Lawrence Berkeley National Laboratory"/>
            <person name="Hensen N."/>
            <person name="Bonometti L."/>
            <person name="Westerberg I."/>
            <person name="Brannstrom I.O."/>
            <person name="Guillou S."/>
            <person name="Cros-Aarteil S."/>
            <person name="Calhoun S."/>
            <person name="Haridas S."/>
            <person name="Kuo A."/>
            <person name="Mondo S."/>
            <person name="Pangilinan J."/>
            <person name="Riley R."/>
            <person name="Labutti K."/>
            <person name="Andreopoulos B."/>
            <person name="Lipzen A."/>
            <person name="Chen C."/>
            <person name="Yanf M."/>
            <person name="Daum C."/>
            <person name="Ng V."/>
            <person name="Clum A."/>
            <person name="Steindorff A."/>
            <person name="Ohm R."/>
            <person name="Martin F."/>
            <person name="Silar P."/>
            <person name="Natvig D."/>
            <person name="Lalanne C."/>
            <person name="Gautier V."/>
            <person name="Ament-Velasquez S.L."/>
            <person name="Kruys A."/>
            <person name="Hutchinson M.I."/>
            <person name="Powell A.J."/>
            <person name="Barry K."/>
            <person name="Miller A.N."/>
            <person name="Grigoriev I.V."/>
            <person name="Debuchy R."/>
            <person name="Gladieux P."/>
            <person name="Thoren M.H."/>
            <person name="Johannesson H."/>
        </authorList>
    </citation>
    <scope>NUCLEOTIDE SEQUENCE</scope>
    <source>
        <strain evidence="4">SMH2532-1</strain>
    </source>
</reference>
<feature type="region of interest" description="Disordered" evidence="1">
    <location>
        <begin position="689"/>
        <end position="720"/>
    </location>
</feature>
<feature type="chain" id="PRO_5041203316" evidence="3">
    <location>
        <begin position="25"/>
        <end position="720"/>
    </location>
</feature>